<name>A0ABN1DAD7_9GAMM</name>
<dbReference type="Pfam" id="PF00753">
    <property type="entry name" value="Lactamase_B"/>
    <property type="match status" value="1"/>
</dbReference>
<dbReference type="Pfam" id="PF07521">
    <property type="entry name" value="RMMBL"/>
    <property type="match status" value="1"/>
</dbReference>
<evidence type="ECO:0000313" key="4">
    <source>
        <dbReference type="EMBL" id="GAA0538511.1"/>
    </source>
</evidence>
<protein>
    <submittedName>
        <fullName evidence="4">MBL fold metallo-hydrolase</fullName>
    </submittedName>
</protein>
<dbReference type="Pfam" id="PF10996">
    <property type="entry name" value="Beta-Casp"/>
    <property type="match status" value="1"/>
</dbReference>
<organism evidence="4 5">
    <name type="scientific">Rheinheimera aquimaris</name>
    <dbReference type="NCBI Taxonomy" id="412437"/>
    <lineage>
        <taxon>Bacteria</taxon>
        <taxon>Pseudomonadati</taxon>
        <taxon>Pseudomonadota</taxon>
        <taxon>Gammaproteobacteria</taxon>
        <taxon>Chromatiales</taxon>
        <taxon>Chromatiaceae</taxon>
        <taxon>Rheinheimera</taxon>
    </lineage>
</organism>
<dbReference type="InterPro" id="IPR050698">
    <property type="entry name" value="MBL"/>
</dbReference>
<dbReference type="SMART" id="SM01027">
    <property type="entry name" value="Beta-Casp"/>
    <property type="match status" value="1"/>
</dbReference>
<proteinExistence type="predicted"/>
<dbReference type="SMART" id="SM00849">
    <property type="entry name" value="Lactamase_B"/>
    <property type="match status" value="1"/>
</dbReference>
<dbReference type="RefSeq" id="WP_226765810.1">
    <property type="nucleotide sequence ID" value="NZ_BAAAEO010000001.1"/>
</dbReference>
<dbReference type="InterPro" id="IPR011108">
    <property type="entry name" value="RMMBL"/>
</dbReference>
<dbReference type="InterPro" id="IPR001279">
    <property type="entry name" value="Metallo-B-lactamas"/>
</dbReference>
<evidence type="ECO:0000256" key="1">
    <source>
        <dbReference type="ARBA" id="ARBA00022801"/>
    </source>
</evidence>
<accession>A0ABN1DAD7</accession>
<dbReference type="CDD" id="cd16295">
    <property type="entry name" value="TTHA0252-CPSF-like_MBL-fold"/>
    <property type="match status" value="1"/>
</dbReference>
<dbReference type="PANTHER" id="PTHR11203:SF37">
    <property type="entry name" value="INTEGRATOR COMPLEX SUBUNIT 11"/>
    <property type="match status" value="1"/>
</dbReference>
<feature type="domain" description="Metallo-beta-lactamase" evidence="2">
    <location>
        <begin position="20"/>
        <end position="247"/>
    </location>
</feature>
<dbReference type="Proteomes" id="UP001501169">
    <property type="component" value="Unassembled WGS sequence"/>
</dbReference>
<evidence type="ECO:0000313" key="5">
    <source>
        <dbReference type="Proteomes" id="UP001501169"/>
    </source>
</evidence>
<dbReference type="InterPro" id="IPR036866">
    <property type="entry name" value="RibonucZ/Hydroxyglut_hydro"/>
</dbReference>
<dbReference type="PANTHER" id="PTHR11203">
    <property type="entry name" value="CLEAVAGE AND POLYADENYLATION SPECIFICITY FACTOR FAMILY MEMBER"/>
    <property type="match status" value="1"/>
</dbReference>
<gene>
    <name evidence="4" type="ORF">GCM10009098_02540</name>
</gene>
<dbReference type="Gene3D" id="3.60.15.10">
    <property type="entry name" value="Ribonuclease Z/Hydroxyacylglutathione hydrolase-like"/>
    <property type="match status" value="1"/>
</dbReference>
<reference evidence="4 5" key="1">
    <citation type="journal article" date="2019" name="Int. J. Syst. Evol. Microbiol.">
        <title>The Global Catalogue of Microorganisms (GCM) 10K type strain sequencing project: providing services to taxonomists for standard genome sequencing and annotation.</title>
        <authorList>
            <consortium name="The Broad Institute Genomics Platform"/>
            <consortium name="The Broad Institute Genome Sequencing Center for Infectious Disease"/>
            <person name="Wu L."/>
            <person name="Ma J."/>
        </authorList>
    </citation>
    <scope>NUCLEOTIDE SEQUENCE [LARGE SCALE GENOMIC DNA]</scope>
    <source>
        <strain evidence="4 5">JCM 14331</strain>
    </source>
</reference>
<dbReference type="InterPro" id="IPR022712">
    <property type="entry name" value="Beta_Casp"/>
</dbReference>
<dbReference type="SUPFAM" id="SSF56281">
    <property type="entry name" value="Metallo-hydrolase/oxidoreductase"/>
    <property type="match status" value="1"/>
</dbReference>
<keyword evidence="5" id="KW-1185">Reference proteome</keyword>
<sequence length="470" mass="51846">MSALYNTPQFIHHGAVDGVTGSCHEYRISDDYAVLIDCGLFQGAEVSASGSAHTPQIGFDIDHIKALIVTHVHIDHVGRIPYLLAAGFTGPVYCSIASATLLPLVLEDAVKMGISRDPALVDAVLARLRRQIVPCEFKHWIDLPALASASPRVRFQPAGHILGSAYIELSHNTALKRGYKTIFSGDLGAPYAPLLPAPKSPYAADEVVIESTYGDRLHDERRCRIARLEQVLLHSLQDNGTVLFPAFSIGRTQELLYELEAIIHRLRGQKIHRQLRRDELQIIVDSPLAARFNAAYEQLKGCWDNEARQRLKQGRHPLSFEQLHTIEHHSQHLDLLQFLKRSRQPAIVIAASGMCEGGRIVNYLKALLDDAAHQVVFVGYQAKGTLGHAIQQYGPVGGYVDIDGERINIKAEIITLSGYSAHADQAGLIKFVQHMRHKPERVRIVHGDSAAKQTLQAAFLSLGINAMIAS</sequence>
<evidence type="ECO:0000259" key="2">
    <source>
        <dbReference type="SMART" id="SM00849"/>
    </source>
</evidence>
<comment type="caution">
    <text evidence="4">The sequence shown here is derived from an EMBL/GenBank/DDBJ whole genome shotgun (WGS) entry which is preliminary data.</text>
</comment>
<dbReference type="Gene3D" id="3.40.50.10890">
    <property type="match status" value="1"/>
</dbReference>
<keyword evidence="1" id="KW-0378">Hydrolase</keyword>
<dbReference type="EMBL" id="BAAAEO010000001">
    <property type="protein sequence ID" value="GAA0538511.1"/>
    <property type="molecule type" value="Genomic_DNA"/>
</dbReference>
<evidence type="ECO:0000259" key="3">
    <source>
        <dbReference type="SMART" id="SM01027"/>
    </source>
</evidence>
<feature type="domain" description="Beta-Casp" evidence="3">
    <location>
        <begin position="252"/>
        <end position="390"/>
    </location>
</feature>